<dbReference type="InterPro" id="IPR058624">
    <property type="entry name" value="MdtA-like_HH"/>
</dbReference>
<sequence>MILPAVPRIKRMPAPFVQRRRALPLLLSVVVLAFAGCKGGGKAPAPAAKTVEVVTLQPQSVPLSVELAGRTVASEESEVRPQVSGILRQRLFEEGATVRAGQPLFQIEPTLYQAAANQAQANLATAEATLAAATLRAERYRTLGKTRLAAQQDVDDAQAAYKQALASRDAQRAALDTARTQLRFATVLAPIGGRIGRARVTPGALVTANQTDAIAKIQQLDPMNVDITQSGNQFLALRRAIAAGGVQPASTQVRLTLSDGTAYPLPGTLEFADLDVEETTGAVTLRARFPNPDAQLLPGMYVRALVGQGVRQQALLVPQAAVDRTPRGEAVAWVVGADNVVRQREFTTLRAVGDRWLVGDGLKPGERVVVAGRQGLSDGAKVTVKTAAAAAAAAPAASQG</sequence>
<reference evidence="7 8" key="1">
    <citation type="submission" date="2022-06" db="EMBL/GenBank/DDBJ databases">
        <title>Dynamics of rice microbiomes reveals core vertical transmitted seed endophytes.</title>
        <authorList>
            <person name="Liao K."/>
            <person name="Zhang X."/>
        </authorList>
    </citation>
    <scope>NUCLEOTIDE SEQUENCE [LARGE SCALE GENOMIC DNA]</scope>
    <source>
        <strain evidence="7 8">YT10-10-1</strain>
    </source>
</reference>
<keyword evidence="8" id="KW-1185">Reference proteome</keyword>
<evidence type="ECO:0000259" key="6">
    <source>
        <dbReference type="Pfam" id="PF25967"/>
    </source>
</evidence>
<feature type="domain" description="Multidrug resistance protein MdtA-like barrel-sandwich hybrid" evidence="4">
    <location>
        <begin position="77"/>
        <end position="217"/>
    </location>
</feature>
<evidence type="ECO:0000313" key="8">
    <source>
        <dbReference type="Proteomes" id="UP001320843"/>
    </source>
</evidence>
<accession>A0ABT3DTE9</accession>
<dbReference type="EMBL" id="JANFWR010000006">
    <property type="protein sequence ID" value="MCW0398564.1"/>
    <property type="molecule type" value="Genomic_DNA"/>
</dbReference>
<dbReference type="NCBIfam" id="TIGR01730">
    <property type="entry name" value="RND_mfp"/>
    <property type="match status" value="1"/>
</dbReference>
<feature type="domain" description="Multidrug resistance protein MdtA-like C-terminal permuted SH3" evidence="6">
    <location>
        <begin position="313"/>
        <end position="374"/>
    </location>
</feature>
<name>A0ABT3DTE9_9XANT</name>
<comment type="caution">
    <text evidence="7">The sequence shown here is derived from an EMBL/GenBank/DDBJ whole genome shotgun (WGS) entry which is preliminary data.</text>
</comment>
<proteinExistence type="inferred from homology"/>
<comment type="subcellular location">
    <subcellularLocation>
        <location evidence="1">Cell inner membrane</location>
        <topology evidence="1">Lipid-anchor</topology>
    </subcellularLocation>
</comment>
<dbReference type="InterPro" id="IPR058625">
    <property type="entry name" value="MdtA-like_BSH"/>
</dbReference>
<evidence type="ECO:0000313" key="7">
    <source>
        <dbReference type="EMBL" id="MCW0398564.1"/>
    </source>
</evidence>
<dbReference type="Proteomes" id="UP001320843">
    <property type="component" value="Unassembled WGS sequence"/>
</dbReference>
<protein>
    <submittedName>
        <fullName evidence="7">Multidrug resistance protein MexA</fullName>
    </submittedName>
</protein>
<dbReference type="Gene3D" id="2.40.30.170">
    <property type="match status" value="1"/>
</dbReference>
<evidence type="ECO:0000259" key="3">
    <source>
        <dbReference type="Pfam" id="PF25876"/>
    </source>
</evidence>
<dbReference type="SUPFAM" id="SSF111369">
    <property type="entry name" value="HlyD-like secretion proteins"/>
    <property type="match status" value="1"/>
</dbReference>
<gene>
    <name evidence="7" type="ORF">NB700_001120</name>
</gene>
<dbReference type="Gene3D" id="2.40.50.100">
    <property type="match status" value="1"/>
</dbReference>
<dbReference type="PANTHER" id="PTHR30158:SF3">
    <property type="entry name" value="MULTIDRUG EFFLUX PUMP SUBUNIT ACRA-RELATED"/>
    <property type="match status" value="1"/>
</dbReference>
<dbReference type="Pfam" id="PF25967">
    <property type="entry name" value="RND-MFP_C"/>
    <property type="match status" value="1"/>
</dbReference>
<organism evidence="7 8">
    <name type="scientific">Xanthomonas sacchari</name>
    <dbReference type="NCBI Taxonomy" id="56458"/>
    <lineage>
        <taxon>Bacteria</taxon>
        <taxon>Pseudomonadati</taxon>
        <taxon>Pseudomonadota</taxon>
        <taxon>Gammaproteobacteria</taxon>
        <taxon>Lysobacterales</taxon>
        <taxon>Lysobacteraceae</taxon>
        <taxon>Xanthomonas</taxon>
    </lineage>
</organism>
<dbReference type="InterPro" id="IPR058626">
    <property type="entry name" value="MdtA-like_b-barrel"/>
</dbReference>
<dbReference type="Pfam" id="PF25876">
    <property type="entry name" value="HH_MFP_RND"/>
    <property type="match status" value="1"/>
</dbReference>
<evidence type="ECO:0000259" key="4">
    <source>
        <dbReference type="Pfam" id="PF25917"/>
    </source>
</evidence>
<feature type="domain" description="Multidrug resistance protein MdtA-like beta-barrel" evidence="5">
    <location>
        <begin position="222"/>
        <end position="307"/>
    </location>
</feature>
<comment type="similarity">
    <text evidence="2">Belongs to the membrane fusion protein (MFP) (TC 8.A.1) family.</text>
</comment>
<evidence type="ECO:0000259" key="5">
    <source>
        <dbReference type="Pfam" id="PF25944"/>
    </source>
</evidence>
<dbReference type="Gene3D" id="1.10.287.470">
    <property type="entry name" value="Helix hairpin bin"/>
    <property type="match status" value="1"/>
</dbReference>
<feature type="domain" description="Multidrug resistance protein MdtA-like alpha-helical hairpin" evidence="3">
    <location>
        <begin position="117"/>
        <end position="184"/>
    </location>
</feature>
<dbReference type="InterPro" id="IPR058627">
    <property type="entry name" value="MdtA-like_C"/>
</dbReference>
<evidence type="ECO:0000256" key="2">
    <source>
        <dbReference type="ARBA" id="ARBA00009477"/>
    </source>
</evidence>
<dbReference type="Pfam" id="PF25944">
    <property type="entry name" value="Beta-barrel_RND"/>
    <property type="match status" value="1"/>
</dbReference>
<dbReference type="InterPro" id="IPR006143">
    <property type="entry name" value="RND_pump_MFP"/>
</dbReference>
<dbReference type="Pfam" id="PF25917">
    <property type="entry name" value="BSH_RND"/>
    <property type="match status" value="1"/>
</dbReference>
<dbReference type="PANTHER" id="PTHR30158">
    <property type="entry name" value="ACRA/E-RELATED COMPONENT OF DRUG EFFLUX TRANSPORTER"/>
    <property type="match status" value="1"/>
</dbReference>
<dbReference type="Gene3D" id="2.40.420.20">
    <property type="match status" value="1"/>
</dbReference>
<evidence type="ECO:0000256" key="1">
    <source>
        <dbReference type="ARBA" id="ARBA00004519"/>
    </source>
</evidence>